<dbReference type="PRINTS" id="PR01437">
    <property type="entry name" value="NUOXDRDTASE4"/>
</dbReference>
<dbReference type="GO" id="GO:0005886">
    <property type="term" value="C:plasma membrane"/>
    <property type="evidence" value="ECO:0007669"/>
    <property type="project" value="UniProtKB-SubCell"/>
</dbReference>
<feature type="transmembrane region" description="Helical" evidence="8">
    <location>
        <begin position="514"/>
        <end position="531"/>
    </location>
</feature>
<feature type="transmembrane region" description="Helical" evidence="8">
    <location>
        <begin position="269"/>
        <end position="286"/>
    </location>
</feature>
<dbReference type="Pfam" id="PF00361">
    <property type="entry name" value="Proton_antipo_M"/>
    <property type="match status" value="1"/>
</dbReference>
<dbReference type="AlphaFoldDB" id="A0A8J8SIP6"/>
<keyword evidence="3" id="KW-1003">Cell membrane</keyword>
<dbReference type="PANTHER" id="PTHR42703">
    <property type="entry name" value="NADH DEHYDROGENASE"/>
    <property type="match status" value="1"/>
</dbReference>
<gene>
    <name evidence="10" type="ORF">HZI73_23900</name>
</gene>
<protein>
    <submittedName>
        <fullName evidence="10">Proton-conducting membrane transporter</fullName>
    </submittedName>
</protein>
<keyword evidence="11" id="KW-1185">Reference proteome</keyword>
<feature type="transmembrane region" description="Helical" evidence="8">
    <location>
        <begin position="324"/>
        <end position="343"/>
    </location>
</feature>
<feature type="transmembrane region" description="Helical" evidence="8">
    <location>
        <begin position="474"/>
        <end position="494"/>
    </location>
</feature>
<feature type="transmembrane region" description="Helical" evidence="8">
    <location>
        <begin position="293"/>
        <end position="312"/>
    </location>
</feature>
<dbReference type="GO" id="GO:0008137">
    <property type="term" value="F:NADH dehydrogenase (ubiquinone) activity"/>
    <property type="evidence" value="ECO:0007669"/>
    <property type="project" value="InterPro"/>
</dbReference>
<evidence type="ECO:0000256" key="6">
    <source>
        <dbReference type="ARBA" id="ARBA00023136"/>
    </source>
</evidence>
<evidence type="ECO:0000256" key="4">
    <source>
        <dbReference type="ARBA" id="ARBA00022692"/>
    </source>
</evidence>
<feature type="transmembrane region" description="Helical" evidence="8">
    <location>
        <begin position="127"/>
        <end position="144"/>
    </location>
</feature>
<comment type="subcellular location">
    <subcellularLocation>
        <location evidence="1">Cell membrane</location>
        <topology evidence="1">Multi-pass membrane protein</topology>
    </subcellularLocation>
    <subcellularLocation>
        <location evidence="7">Membrane</location>
        <topology evidence="7">Multi-pass membrane protein</topology>
    </subcellularLocation>
</comment>
<feature type="transmembrane region" description="Helical" evidence="8">
    <location>
        <begin position="6"/>
        <end position="22"/>
    </location>
</feature>
<keyword evidence="4 7" id="KW-0812">Transmembrane</keyword>
<dbReference type="GO" id="GO:0042773">
    <property type="term" value="P:ATP synthesis coupled electron transport"/>
    <property type="evidence" value="ECO:0007669"/>
    <property type="project" value="InterPro"/>
</dbReference>
<feature type="transmembrane region" description="Helical" evidence="8">
    <location>
        <begin position="440"/>
        <end position="462"/>
    </location>
</feature>
<evidence type="ECO:0000256" key="3">
    <source>
        <dbReference type="ARBA" id="ARBA00022475"/>
    </source>
</evidence>
<feature type="transmembrane region" description="Helical" evidence="8">
    <location>
        <begin position="29"/>
        <end position="50"/>
    </location>
</feature>
<reference evidence="10" key="1">
    <citation type="submission" date="2020-07" db="EMBL/GenBank/DDBJ databases">
        <title>Vallitalea pronyensis genome.</title>
        <authorList>
            <person name="Postec A."/>
        </authorList>
    </citation>
    <scope>NUCLEOTIDE SEQUENCE</scope>
    <source>
        <strain evidence="10">FatNI3</strain>
    </source>
</reference>
<name>A0A8J8SIP6_9FIRM</name>
<dbReference type="KEGG" id="vpy:HZI73_23900"/>
<dbReference type="EMBL" id="CP058649">
    <property type="protein sequence ID" value="QUI25150.1"/>
    <property type="molecule type" value="Genomic_DNA"/>
</dbReference>
<feature type="transmembrane region" description="Helical" evidence="8">
    <location>
        <begin position="201"/>
        <end position="224"/>
    </location>
</feature>
<feature type="transmembrane region" description="Helical" evidence="8">
    <location>
        <begin position="70"/>
        <end position="91"/>
    </location>
</feature>
<feature type="domain" description="NADH:quinone oxidoreductase/Mrp antiporter transmembrane" evidence="9">
    <location>
        <begin position="121"/>
        <end position="406"/>
    </location>
</feature>
<proteinExistence type="inferred from homology"/>
<feature type="transmembrane region" description="Helical" evidence="8">
    <location>
        <begin position="402"/>
        <end position="420"/>
    </location>
</feature>
<dbReference type="Proteomes" id="UP000683246">
    <property type="component" value="Chromosome"/>
</dbReference>
<evidence type="ECO:0000256" key="1">
    <source>
        <dbReference type="ARBA" id="ARBA00004651"/>
    </source>
</evidence>
<evidence type="ECO:0000256" key="8">
    <source>
        <dbReference type="SAM" id="Phobius"/>
    </source>
</evidence>
<evidence type="ECO:0000256" key="7">
    <source>
        <dbReference type="RuleBase" id="RU000320"/>
    </source>
</evidence>
<keyword evidence="5 8" id="KW-1133">Transmembrane helix</keyword>
<keyword evidence="6 8" id="KW-0472">Membrane</keyword>
<accession>A0A8J8SIP6</accession>
<dbReference type="PANTHER" id="PTHR42703:SF1">
    <property type="entry name" value="NA(+)_H(+) ANTIPORTER SUBUNIT D1"/>
    <property type="match status" value="1"/>
</dbReference>
<evidence type="ECO:0000259" key="9">
    <source>
        <dbReference type="Pfam" id="PF00361"/>
    </source>
</evidence>
<evidence type="ECO:0000313" key="11">
    <source>
        <dbReference type="Proteomes" id="UP000683246"/>
    </source>
</evidence>
<evidence type="ECO:0000313" key="10">
    <source>
        <dbReference type="EMBL" id="QUI25150.1"/>
    </source>
</evidence>
<dbReference type="RefSeq" id="WP_212695850.1">
    <property type="nucleotide sequence ID" value="NZ_CP058649.1"/>
</dbReference>
<organism evidence="10 11">
    <name type="scientific">Vallitalea pronyensis</name>
    <dbReference type="NCBI Taxonomy" id="1348613"/>
    <lineage>
        <taxon>Bacteria</taxon>
        <taxon>Bacillati</taxon>
        <taxon>Bacillota</taxon>
        <taxon>Clostridia</taxon>
        <taxon>Lachnospirales</taxon>
        <taxon>Vallitaleaceae</taxon>
        <taxon>Vallitalea</taxon>
    </lineage>
</organism>
<dbReference type="InterPro" id="IPR001750">
    <property type="entry name" value="ND/Mrp_TM"/>
</dbReference>
<dbReference type="InterPro" id="IPR003918">
    <property type="entry name" value="NADH_UbQ_OxRdtase"/>
</dbReference>
<feature type="transmembrane region" description="Helical" evidence="8">
    <location>
        <begin position="156"/>
        <end position="176"/>
    </location>
</feature>
<feature type="transmembrane region" description="Helical" evidence="8">
    <location>
        <begin position="363"/>
        <end position="382"/>
    </location>
</feature>
<comment type="similarity">
    <text evidence="2">Belongs to the CPA3 antiporters (TC 2.A.63) subunit D family.</text>
</comment>
<feature type="transmembrane region" description="Helical" evidence="8">
    <location>
        <begin position="236"/>
        <end position="254"/>
    </location>
</feature>
<feature type="transmembrane region" description="Helical" evidence="8">
    <location>
        <begin position="103"/>
        <end position="121"/>
    </location>
</feature>
<dbReference type="InterPro" id="IPR050586">
    <property type="entry name" value="CPA3_Na-H_Antiporter_D"/>
</dbReference>
<evidence type="ECO:0000256" key="5">
    <source>
        <dbReference type="ARBA" id="ARBA00022989"/>
    </source>
</evidence>
<evidence type="ECO:0000256" key="2">
    <source>
        <dbReference type="ARBA" id="ARBA00005346"/>
    </source>
</evidence>
<sequence>MSMQLYWFVLLPIMIALLGYICTGINRKYLILFSQIIYLVMAVNTLVQVHMTGQLINTLGNYPRGISITLRADAITAVFVLLNVFLFSVMLLFNFHKHYMNKLFLFLFLVLEGLINGIFLSGDLFNLYVLIEVSTIVVSILIMYKRDTQSIYDGMIYLFTNLLSMTFFLFGIGYIYKIFGVLDMQLIKDSMPLVTHSKSLLLPYAFLLTAVGFKSAIMPLFSWLPRAHGTPSAPSIVSAILSGLYVKGGIYLFIRMQDVFQFNIETHQIYIIMGLLTGIFGFVLAVSQDDIKLILAYSTISQIGLILVGVSMKNDYSYWGSMYHIVNHAISKSTLFLAAGIIIETYKTRNIREIRGVFRRMPFIACIIIFAILGITGAPLFGSSISKYYIQKGNLTSNVIEMSLIFINLGTIVTYIKYAAMLFGKSDDTSTMTWNQKLSLSVLASICLLGGVLGPVIINMLFNVSLSVKIGDYLIKSTIYLVSILIGFIFYRYVYKHMGVLKKIRDIELNFNQIVLLIASFFVFQLVYLHMTL</sequence>